<reference evidence="1" key="1">
    <citation type="submission" date="2022-08" db="EMBL/GenBank/DDBJ databases">
        <title>Genome Sequence of Lecanicillium fungicola.</title>
        <authorList>
            <person name="Buettner E."/>
        </authorList>
    </citation>
    <scope>NUCLEOTIDE SEQUENCE</scope>
    <source>
        <strain evidence="1">Babe33</strain>
    </source>
</reference>
<comment type="caution">
    <text evidence="1">The sequence shown here is derived from an EMBL/GenBank/DDBJ whole genome shotgun (WGS) entry which is preliminary data.</text>
</comment>
<dbReference type="Proteomes" id="UP001143910">
    <property type="component" value="Unassembled WGS sequence"/>
</dbReference>
<dbReference type="EMBL" id="JANJQO010000097">
    <property type="protein sequence ID" value="KAJ2982031.1"/>
    <property type="molecule type" value="Genomic_DNA"/>
</dbReference>
<sequence length="183" mass="21259">MALTEDEDDALVAYVQWMERTGMPATTEQVGAVANTLRMRRNPNASPASARWLANWRENHPAIAKTCLKAVERARVSFEAQKQEEVEMFYSRLQDIVNRYKIGASEIWNEDEAGIRIGCLRERVSVLIIRTTRVKHALYGRQPNQQAFYPYSIFHMEGFRYGLRYLRPHGTYSIRMEIQEVTS</sequence>
<proteinExistence type="predicted"/>
<evidence type="ECO:0000313" key="1">
    <source>
        <dbReference type="EMBL" id="KAJ2982031.1"/>
    </source>
</evidence>
<keyword evidence="2" id="KW-1185">Reference proteome</keyword>
<organism evidence="1 2">
    <name type="scientific">Zarea fungicola</name>
    <dbReference type="NCBI Taxonomy" id="93591"/>
    <lineage>
        <taxon>Eukaryota</taxon>
        <taxon>Fungi</taxon>
        <taxon>Dikarya</taxon>
        <taxon>Ascomycota</taxon>
        <taxon>Pezizomycotina</taxon>
        <taxon>Sordariomycetes</taxon>
        <taxon>Hypocreomycetidae</taxon>
        <taxon>Hypocreales</taxon>
        <taxon>Cordycipitaceae</taxon>
        <taxon>Zarea</taxon>
    </lineage>
</organism>
<name>A0ACC1NU70_9HYPO</name>
<accession>A0ACC1NU70</accession>
<protein>
    <submittedName>
        <fullName evidence="1">Uncharacterized protein</fullName>
    </submittedName>
</protein>
<evidence type="ECO:0000313" key="2">
    <source>
        <dbReference type="Proteomes" id="UP001143910"/>
    </source>
</evidence>
<gene>
    <name evidence="1" type="ORF">NQ176_g1659</name>
</gene>